<sequence length="99" mass="10868">MEATTTTHRRRRRRWWSGCWWPLCWAPRAPGPQAACIAVASSPPAPLPQSRTTAQEMPIRGDGGGRSRRPHEGEGVCNAAGGLCKMEQGRVGHKPPHHL</sequence>
<accession>A0A2T8KI19</accession>
<feature type="region of interest" description="Disordered" evidence="1">
    <location>
        <begin position="40"/>
        <end position="99"/>
    </location>
</feature>
<dbReference type="EMBL" id="CM008048">
    <property type="protein sequence ID" value="PVH61794.1"/>
    <property type="molecule type" value="Genomic_DNA"/>
</dbReference>
<dbReference type="Gramene" id="PVH61794">
    <property type="protein sequence ID" value="PVH61794"/>
    <property type="gene ID" value="PAHAL_3G123300"/>
</dbReference>
<dbReference type="Proteomes" id="UP000243499">
    <property type="component" value="Chromosome 3"/>
</dbReference>
<evidence type="ECO:0000256" key="1">
    <source>
        <dbReference type="SAM" id="MobiDB-lite"/>
    </source>
</evidence>
<proteinExistence type="predicted"/>
<reference evidence="2" key="1">
    <citation type="submission" date="2018-04" db="EMBL/GenBank/DDBJ databases">
        <title>WGS assembly of Panicum hallii.</title>
        <authorList>
            <person name="Lovell J."/>
            <person name="Jenkins J."/>
            <person name="Lowry D."/>
            <person name="Mamidi S."/>
            <person name="Sreedasyam A."/>
            <person name="Weng X."/>
            <person name="Barry K."/>
            <person name="Bonette J."/>
            <person name="Campitelli B."/>
            <person name="Daum C."/>
            <person name="Gordon S."/>
            <person name="Gould B."/>
            <person name="Lipzen A."/>
            <person name="Macqueen A."/>
            <person name="Palacio-Mejia J."/>
            <person name="Plott C."/>
            <person name="Shakirov E."/>
            <person name="Shu S."/>
            <person name="Yoshinaga Y."/>
            <person name="Zane M."/>
            <person name="Rokhsar D."/>
            <person name="Grimwood J."/>
            <person name="Schmutz J."/>
            <person name="Juenger T."/>
        </authorList>
    </citation>
    <scope>NUCLEOTIDE SEQUENCE [LARGE SCALE GENOMIC DNA]</scope>
    <source>
        <strain evidence="2">FIL2</strain>
    </source>
</reference>
<organism evidence="2">
    <name type="scientific">Panicum hallii</name>
    <dbReference type="NCBI Taxonomy" id="206008"/>
    <lineage>
        <taxon>Eukaryota</taxon>
        <taxon>Viridiplantae</taxon>
        <taxon>Streptophyta</taxon>
        <taxon>Embryophyta</taxon>
        <taxon>Tracheophyta</taxon>
        <taxon>Spermatophyta</taxon>
        <taxon>Magnoliopsida</taxon>
        <taxon>Liliopsida</taxon>
        <taxon>Poales</taxon>
        <taxon>Poaceae</taxon>
        <taxon>PACMAD clade</taxon>
        <taxon>Panicoideae</taxon>
        <taxon>Panicodae</taxon>
        <taxon>Paniceae</taxon>
        <taxon>Panicinae</taxon>
        <taxon>Panicum</taxon>
        <taxon>Panicum sect. Panicum</taxon>
    </lineage>
</organism>
<evidence type="ECO:0000313" key="2">
    <source>
        <dbReference type="EMBL" id="PVH61794.1"/>
    </source>
</evidence>
<gene>
    <name evidence="2" type="ORF">PAHAL_3G123300</name>
</gene>
<protein>
    <submittedName>
        <fullName evidence="2">Uncharacterized protein</fullName>
    </submittedName>
</protein>
<dbReference type="AlphaFoldDB" id="A0A2T8KI19"/>
<name>A0A2T8KI19_9POAL</name>